<feature type="compositionally biased region" description="Low complexity" evidence="1">
    <location>
        <begin position="201"/>
        <end position="216"/>
    </location>
</feature>
<name>A0A9W8L1L9_9FUNG</name>
<evidence type="ECO:0000313" key="3">
    <source>
        <dbReference type="Proteomes" id="UP001151516"/>
    </source>
</evidence>
<feature type="compositionally biased region" description="Polar residues" evidence="1">
    <location>
        <begin position="46"/>
        <end position="56"/>
    </location>
</feature>
<dbReference type="AlphaFoldDB" id="A0A9W8L1L9"/>
<feature type="region of interest" description="Disordered" evidence="1">
    <location>
        <begin position="200"/>
        <end position="219"/>
    </location>
</feature>
<feature type="compositionally biased region" description="Basic and acidic residues" evidence="1">
    <location>
        <begin position="25"/>
        <end position="40"/>
    </location>
</feature>
<keyword evidence="3" id="KW-1185">Reference proteome</keyword>
<feature type="non-terminal residue" evidence="2">
    <location>
        <position position="383"/>
    </location>
</feature>
<proteinExistence type="predicted"/>
<reference evidence="2" key="1">
    <citation type="submission" date="2022-07" db="EMBL/GenBank/DDBJ databases">
        <title>Phylogenomic reconstructions and comparative analyses of Kickxellomycotina fungi.</title>
        <authorList>
            <person name="Reynolds N.K."/>
            <person name="Stajich J.E."/>
            <person name="Barry K."/>
            <person name="Grigoriev I.V."/>
            <person name="Crous P."/>
            <person name="Smith M.E."/>
        </authorList>
    </citation>
    <scope>NUCLEOTIDE SEQUENCE</scope>
    <source>
        <strain evidence="2">CBS 109367</strain>
    </source>
</reference>
<dbReference type="Proteomes" id="UP001151516">
    <property type="component" value="Unassembled WGS sequence"/>
</dbReference>
<evidence type="ECO:0000256" key="1">
    <source>
        <dbReference type="SAM" id="MobiDB-lite"/>
    </source>
</evidence>
<accession>A0A9W8L1L9</accession>
<feature type="compositionally biased region" description="Low complexity" evidence="1">
    <location>
        <begin position="343"/>
        <end position="357"/>
    </location>
</feature>
<organism evidence="2 3">
    <name type="scientific">Coemansia spiralis</name>
    <dbReference type="NCBI Taxonomy" id="417178"/>
    <lineage>
        <taxon>Eukaryota</taxon>
        <taxon>Fungi</taxon>
        <taxon>Fungi incertae sedis</taxon>
        <taxon>Zoopagomycota</taxon>
        <taxon>Kickxellomycotina</taxon>
        <taxon>Kickxellomycetes</taxon>
        <taxon>Kickxellales</taxon>
        <taxon>Kickxellaceae</taxon>
        <taxon>Coemansia</taxon>
    </lineage>
</organism>
<feature type="region of interest" description="Disordered" evidence="1">
    <location>
        <begin position="305"/>
        <end position="383"/>
    </location>
</feature>
<feature type="region of interest" description="Disordered" evidence="1">
    <location>
        <begin position="1"/>
        <end position="62"/>
    </location>
</feature>
<comment type="caution">
    <text evidence="2">The sequence shown here is derived from an EMBL/GenBank/DDBJ whole genome shotgun (WGS) entry which is preliminary data.</text>
</comment>
<dbReference type="EMBL" id="JANBTX010000581">
    <property type="protein sequence ID" value="KAJ2681674.1"/>
    <property type="molecule type" value="Genomic_DNA"/>
</dbReference>
<gene>
    <name evidence="2" type="ORF">IWW39_006267</name>
</gene>
<dbReference type="OrthoDB" id="5592967at2759"/>
<sequence>APDHPDSVDEAPVDLEPATPELTQLDEHEPNHDHDHDSDGFVHVSQLESALQSKADVSQVEGDDGVLSVAASEVSLDTPADTALSTGEHVSNIASDIDDANQDQGEAFDTESKILAAVSDELDRGIAEEPAPVSLVQPQPIEAEPSAPHSLIDAHLVRFFLADQASEDNVATAPTQLPAMSESGAKSFFKAGRLGSFGRSTGAATPATTPGQAVPPSSSSALPNAFSAAVIAPTLEFGKKLDRPAFGVASMSSFGASSQAGQQQSATKTSGSFAGMGKLGTGFSSRASSSIDPFAAYKGAGSFLGSPTTDAPAGSSAKSTPPPNVDDALARMSGDDASPRQNPKAISKPAAPPSSSKNVDPILSIIHGSDSEADKDDIDYDSE</sequence>
<feature type="compositionally biased region" description="Acidic residues" evidence="1">
    <location>
        <begin position="371"/>
        <end position="383"/>
    </location>
</feature>
<evidence type="ECO:0000313" key="2">
    <source>
        <dbReference type="EMBL" id="KAJ2681674.1"/>
    </source>
</evidence>
<protein>
    <submittedName>
        <fullName evidence="2">Uncharacterized protein</fullName>
    </submittedName>
</protein>